<protein>
    <submittedName>
        <fullName evidence="1">Uncharacterized protein</fullName>
    </submittedName>
</protein>
<dbReference type="AlphaFoldDB" id="A0A195CN59"/>
<evidence type="ECO:0000313" key="2">
    <source>
        <dbReference type="Proteomes" id="UP000078542"/>
    </source>
</evidence>
<sequence>ILFSVFHLYPRYILYKQAYTEARLSRQIVRERSPGQTGLTCAIREERMQERTYECCKSTTGRDRRKNSRLTCRQLTGIGSLDNLYGCFLTHFSSETDSPRNIKRDR</sequence>
<dbReference type="EMBL" id="KQ977600">
    <property type="protein sequence ID" value="KYN01524.1"/>
    <property type="molecule type" value="Genomic_DNA"/>
</dbReference>
<name>A0A195CN59_9HYME</name>
<proteinExistence type="predicted"/>
<accession>A0A195CN59</accession>
<feature type="non-terminal residue" evidence="1">
    <location>
        <position position="1"/>
    </location>
</feature>
<reference evidence="1 2" key="1">
    <citation type="submission" date="2016-03" db="EMBL/GenBank/DDBJ databases">
        <title>Cyphomyrmex costatus WGS genome.</title>
        <authorList>
            <person name="Nygaard S."/>
            <person name="Hu H."/>
            <person name="Boomsma J."/>
            <person name="Zhang G."/>
        </authorList>
    </citation>
    <scope>NUCLEOTIDE SEQUENCE [LARGE SCALE GENOMIC DNA]</scope>
    <source>
        <strain evidence="1">MS0001</strain>
        <tissue evidence="1">Whole body</tissue>
    </source>
</reference>
<evidence type="ECO:0000313" key="1">
    <source>
        <dbReference type="EMBL" id="KYN01524.1"/>
    </source>
</evidence>
<keyword evidence="2" id="KW-1185">Reference proteome</keyword>
<gene>
    <name evidence="1" type="ORF">ALC62_07706</name>
</gene>
<organism evidence="1 2">
    <name type="scientific">Cyphomyrmex costatus</name>
    <dbReference type="NCBI Taxonomy" id="456900"/>
    <lineage>
        <taxon>Eukaryota</taxon>
        <taxon>Metazoa</taxon>
        <taxon>Ecdysozoa</taxon>
        <taxon>Arthropoda</taxon>
        <taxon>Hexapoda</taxon>
        <taxon>Insecta</taxon>
        <taxon>Pterygota</taxon>
        <taxon>Neoptera</taxon>
        <taxon>Endopterygota</taxon>
        <taxon>Hymenoptera</taxon>
        <taxon>Apocrita</taxon>
        <taxon>Aculeata</taxon>
        <taxon>Formicoidea</taxon>
        <taxon>Formicidae</taxon>
        <taxon>Myrmicinae</taxon>
        <taxon>Cyphomyrmex</taxon>
    </lineage>
</organism>
<dbReference type="Proteomes" id="UP000078542">
    <property type="component" value="Unassembled WGS sequence"/>
</dbReference>